<evidence type="ECO:0000256" key="1">
    <source>
        <dbReference type="ARBA" id="ARBA00022741"/>
    </source>
</evidence>
<dbReference type="RefSeq" id="WP_027123123.1">
    <property type="nucleotide sequence ID" value="NZ_CP103423.1"/>
</dbReference>
<keyword evidence="1" id="KW-0547">Nucleotide-binding</keyword>
<proteinExistence type="predicted"/>
<protein>
    <recommendedName>
        <fullName evidence="3">Dephospho-CoA kinase</fullName>
        <ecNumber evidence="3">2.7.1.24</ecNumber>
    </recommendedName>
</protein>
<reference evidence="4" key="1">
    <citation type="submission" date="2022-08" db="EMBL/GenBank/DDBJ databases">
        <title>Complete genome sequence of Mycoplasma molare type strain H 542.</title>
        <authorList>
            <person name="Spergser J."/>
        </authorList>
    </citation>
    <scope>NUCLEOTIDE SEQUENCE</scope>
    <source>
        <strain evidence="4">H 542</strain>
    </source>
</reference>
<dbReference type="EC" id="2.7.1.24" evidence="3"/>
<evidence type="ECO:0000256" key="2">
    <source>
        <dbReference type="ARBA" id="ARBA00022840"/>
    </source>
</evidence>
<keyword evidence="4" id="KW-0418">Kinase</keyword>
<evidence type="ECO:0000313" key="4">
    <source>
        <dbReference type="EMBL" id="UWD34100.1"/>
    </source>
</evidence>
<dbReference type="Proteomes" id="UP001058364">
    <property type="component" value="Chromosome"/>
</dbReference>
<dbReference type="InterPro" id="IPR001977">
    <property type="entry name" value="Depp_CoAkinase"/>
</dbReference>
<dbReference type="Pfam" id="PF01121">
    <property type="entry name" value="CoaE"/>
    <property type="match status" value="1"/>
</dbReference>
<keyword evidence="5" id="KW-1185">Reference proteome</keyword>
<dbReference type="EMBL" id="CP103423">
    <property type="protein sequence ID" value="UWD34100.1"/>
    <property type="molecule type" value="Genomic_DNA"/>
</dbReference>
<dbReference type="Gene3D" id="3.40.50.300">
    <property type="entry name" value="P-loop containing nucleotide triphosphate hydrolases"/>
    <property type="match status" value="1"/>
</dbReference>
<dbReference type="GO" id="GO:0004140">
    <property type="term" value="F:dephospho-CoA kinase activity"/>
    <property type="evidence" value="ECO:0007669"/>
    <property type="project" value="UniProtKB-EC"/>
</dbReference>
<evidence type="ECO:0000313" key="5">
    <source>
        <dbReference type="Proteomes" id="UP001058364"/>
    </source>
</evidence>
<organism evidence="4 5">
    <name type="scientific">Mesomycoplasma molare</name>
    <dbReference type="NCBI Taxonomy" id="171288"/>
    <lineage>
        <taxon>Bacteria</taxon>
        <taxon>Bacillati</taxon>
        <taxon>Mycoplasmatota</taxon>
        <taxon>Mycoplasmoidales</taxon>
        <taxon>Metamycoplasmataceae</taxon>
        <taxon>Mesomycoplasma</taxon>
    </lineage>
</organism>
<keyword evidence="4" id="KW-0808">Transferase</keyword>
<dbReference type="SUPFAM" id="SSF52540">
    <property type="entry name" value="P-loop containing nucleoside triphosphate hydrolases"/>
    <property type="match status" value="1"/>
</dbReference>
<sequence length="182" mass="21627">MIAIIGKYGSGKTTFLKKIESYGFSVLYTDDFFKKCYEKNEECYCIIKESLGQEFVDDKSVLKNKLREFIIENKNNINIIEKLVYPVLEDHLKNNKYDFVEIPNLFTQNANFAKYFEQIFNIEISEEQRLKNIEKKYVDKKTSKLNNKLNNGKKGKKVVNIMWEDTHKKDFFIDFLKSLKLL</sequence>
<keyword evidence="2" id="KW-0067">ATP-binding</keyword>
<accession>A0ABY5TTV8</accession>
<dbReference type="PROSITE" id="PS51219">
    <property type="entry name" value="DPCK"/>
    <property type="match status" value="1"/>
</dbReference>
<name>A0ABY5TTV8_9BACT</name>
<evidence type="ECO:0000256" key="3">
    <source>
        <dbReference type="NCBIfam" id="TIGR00152"/>
    </source>
</evidence>
<dbReference type="InterPro" id="IPR027417">
    <property type="entry name" value="P-loop_NTPase"/>
</dbReference>
<dbReference type="NCBIfam" id="TIGR00152">
    <property type="entry name" value="dephospho-CoA kinase"/>
    <property type="match status" value="1"/>
</dbReference>
<gene>
    <name evidence="4" type="primary">coaE</name>
    <name evidence="4" type="ORF">NX772_03310</name>
</gene>